<reference evidence="1" key="1">
    <citation type="submission" date="2019-04" db="EMBL/GenBank/DDBJ databases">
        <title>Friends and foes A comparative genomics study of 23 Aspergillus species from section Flavi.</title>
        <authorList>
            <consortium name="DOE Joint Genome Institute"/>
            <person name="Kjaerbolling I."/>
            <person name="Vesth T."/>
            <person name="Frisvad J.C."/>
            <person name="Nybo J.L."/>
            <person name="Theobald S."/>
            <person name="Kildgaard S."/>
            <person name="Isbrandt T."/>
            <person name="Kuo A."/>
            <person name="Sato A."/>
            <person name="Lyhne E.K."/>
            <person name="Kogle M.E."/>
            <person name="Wiebenga A."/>
            <person name="Kun R.S."/>
            <person name="Lubbers R.J."/>
            <person name="Makela M.R."/>
            <person name="Barry K."/>
            <person name="Chovatia M."/>
            <person name="Clum A."/>
            <person name="Daum C."/>
            <person name="Haridas S."/>
            <person name="He G."/>
            <person name="LaButti K."/>
            <person name="Lipzen A."/>
            <person name="Mondo S."/>
            <person name="Riley R."/>
            <person name="Salamov A."/>
            <person name="Simmons B.A."/>
            <person name="Magnuson J.K."/>
            <person name="Henrissat B."/>
            <person name="Mortensen U.H."/>
            <person name="Larsen T.O."/>
            <person name="Devries R.P."/>
            <person name="Grigoriev I.V."/>
            <person name="Machida M."/>
            <person name="Baker S.E."/>
            <person name="Andersen M.R."/>
        </authorList>
    </citation>
    <scope>NUCLEOTIDE SEQUENCE</scope>
    <source>
        <strain evidence="1">CBS 117612</strain>
    </source>
</reference>
<dbReference type="AlphaFoldDB" id="A0A5N6XPE2"/>
<accession>A0A5N6XPE2</accession>
<name>A0A5N6XPE2_9EURO</name>
<sequence>MKTRRCGLTALKKWCLITKNSRRTVSILIVMAMPVTKRGGLKPYRPHTLSACFRIRKAQTPPSDASDGVDMTPL</sequence>
<organism evidence="1">
    <name type="scientific">Aspergillus arachidicola</name>
    <dbReference type="NCBI Taxonomy" id="656916"/>
    <lineage>
        <taxon>Eukaryota</taxon>
        <taxon>Fungi</taxon>
        <taxon>Dikarya</taxon>
        <taxon>Ascomycota</taxon>
        <taxon>Pezizomycotina</taxon>
        <taxon>Eurotiomycetes</taxon>
        <taxon>Eurotiomycetidae</taxon>
        <taxon>Eurotiales</taxon>
        <taxon>Aspergillaceae</taxon>
        <taxon>Aspergillus</taxon>
        <taxon>Aspergillus subgen. Circumdati</taxon>
    </lineage>
</organism>
<dbReference type="Proteomes" id="UP000325558">
    <property type="component" value="Unassembled WGS sequence"/>
</dbReference>
<gene>
    <name evidence="1" type="ORF">BDV24DRAFT_145624</name>
</gene>
<evidence type="ECO:0000313" key="1">
    <source>
        <dbReference type="EMBL" id="KAE8334573.1"/>
    </source>
</evidence>
<dbReference type="EMBL" id="ML737260">
    <property type="protein sequence ID" value="KAE8334573.1"/>
    <property type="molecule type" value="Genomic_DNA"/>
</dbReference>
<protein>
    <submittedName>
        <fullName evidence="1">Uncharacterized protein</fullName>
    </submittedName>
</protein>
<proteinExistence type="predicted"/>